<evidence type="ECO:0000256" key="1">
    <source>
        <dbReference type="SAM" id="MobiDB-lite"/>
    </source>
</evidence>
<sequence>MFVRDVSTTIAANGSQTGASGLLEAACSRRYGGDEGRLAGPDAQIADGPRYLQAQRLGKRSPGGFWGGGSPGANTYPVNCRGSEGPRSESAAARRPTAQSTGGAAWGRERSEGNGSTAVERNKERVRRAVEVLMLLLRVSVAGPRRCVCAGRFAVD</sequence>
<proteinExistence type="predicted"/>
<evidence type="ECO:0000313" key="3">
    <source>
        <dbReference type="Proteomes" id="UP000193144"/>
    </source>
</evidence>
<keyword evidence="3" id="KW-1185">Reference proteome</keyword>
<organism evidence="2 3">
    <name type="scientific">Clohesyomyces aquaticus</name>
    <dbReference type="NCBI Taxonomy" id="1231657"/>
    <lineage>
        <taxon>Eukaryota</taxon>
        <taxon>Fungi</taxon>
        <taxon>Dikarya</taxon>
        <taxon>Ascomycota</taxon>
        <taxon>Pezizomycotina</taxon>
        <taxon>Dothideomycetes</taxon>
        <taxon>Pleosporomycetidae</taxon>
        <taxon>Pleosporales</taxon>
        <taxon>Lindgomycetaceae</taxon>
        <taxon>Clohesyomyces</taxon>
    </lineage>
</organism>
<comment type="caution">
    <text evidence="2">The sequence shown here is derived from an EMBL/GenBank/DDBJ whole genome shotgun (WGS) entry which is preliminary data.</text>
</comment>
<reference evidence="2 3" key="1">
    <citation type="submission" date="2016-07" db="EMBL/GenBank/DDBJ databases">
        <title>Pervasive Adenine N6-methylation of Active Genes in Fungi.</title>
        <authorList>
            <consortium name="DOE Joint Genome Institute"/>
            <person name="Mondo S.J."/>
            <person name="Dannebaum R.O."/>
            <person name="Kuo R.C."/>
            <person name="Labutti K."/>
            <person name="Haridas S."/>
            <person name="Kuo A."/>
            <person name="Salamov A."/>
            <person name="Ahrendt S.R."/>
            <person name="Lipzen A."/>
            <person name="Sullivan W."/>
            <person name="Andreopoulos W.B."/>
            <person name="Clum A."/>
            <person name="Lindquist E."/>
            <person name="Daum C."/>
            <person name="Ramamoorthy G.K."/>
            <person name="Gryganskyi A."/>
            <person name="Culley D."/>
            <person name="Magnuson J.K."/>
            <person name="James T.Y."/>
            <person name="O'Malley M.A."/>
            <person name="Stajich J.E."/>
            <person name="Spatafora J.W."/>
            <person name="Visel A."/>
            <person name="Grigoriev I.V."/>
        </authorList>
    </citation>
    <scope>NUCLEOTIDE SEQUENCE [LARGE SCALE GENOMIC DNA]</scope>
    <source>
        <strain evidence="2 3">CBS 115471</strain>
    </source>
</reference>
<accession>A0A1Y1ZUP4</accession>
<evidence type="ECO:0000313" key="2">
    <source>
        <dbReference type="EMBL" id="ORY13951.1"/>
    </source>
</evidence>
<protein>
    <submittedName>
        <fullName evidence="2">Uncharacterized protein</fullName>
    </submittedName>
</protein>
<dbReference type="AlphaFoldDB" id="A0A1Y1ZUP4"/>
<name>A0A1Y1ZUP4_9PLEO</name>
<gene>
    <name evidence="2" type="ORF">BCR34DRAFT_249628</name>
</gene>
<dbReference type="EMBL" id="MCFA01000037">
    <property type="protein sequence ID" value="ORY13951.1"/>
    <property type="molecule type" value="Genomic_DNA"/>
</dbReference>
<feature type="region of interest" description="Disordered" evidence="1">
    <location>
        <begin position="58"/>
        <end position="121"/>
    </location>
</feature>
<dbReference type="Proteomes" id="UP000193144">
    <property type="component" value="Unassembled WGS sequence"/>
</dbReference>